<evidence type="ECO:0000256" key="1">
    <source>
        <dbReference type="SAM" id="SignalP"/>
    </source>
</evidence>
<comment type="caution">
    <text evidence="2">The sequence shown here is derived from an EMBL/GenBank/DDBJ whole genome shotgun (WGS) entry which is preliminary data.</text>
</comment>
<dbReference type="EMBL" id="QFQP01000059">
    <property type="protein sequence ID" value="PZR04366.1"/>
    <property type="molecule type" value="Genomic_DNA"/>
</dbReference>
<name>A0A2W5SXN1_9BACT</name>
<feature type="signal peptide" evidence="1">
    <location>
        <begin position="1"/>
        <end position="28"/>
    </location>
</feature>
<dbReference type="PROSITE" id="PS51257">
    <property type="entry name" value="PROKAR_LIPOPROTEIN"/>
    <property type="match status" value="1"/>
</dbReference>
<keyword evidence="1" id="KW-0732">Signal</keyword>
<evidence type="ECO:0008006" key="4">
    <source>
        <dbReference type="Google" id="ProtNLM"/>
    </source>
</evidence>
<feature type="chain" id="PRO_5015942917" description="Lipoprotein" evidence="1">
    <location>
        <begin position="29"/>
        <end position="243"/>
    </location>
</feature>
<dbReference type="AlphaFoldDB" id="A0A2W5SXN1"/>
<proteinExistence type="predicted"/>
<organism evidence="2 3">
    <name type="scientific">Archangium gephyra</name>
    <dbReference type="NCBI Taxonomy" id="48"/>
    <lineage>
        <taxon>Bacteria</taxon>
        <taxon>Pseudomonadati</taxon>
        <taxon>Myxococcota</taxon>
        <taxon>Myxococcia</taxon>
        <taxon>Myxococcales</taxon>
        <taxon>Cystobacterineae</taxon>
        <taxon>Archangiaceae</taxon>
        <taxon>Archangium</taxon>
    </lineage>
</organism>
<sequence>MAAHLKPAGSGAVLFVATVVGASACAPASPPSCFTARPETIATCTAVTEDTLSFVSGEPADEFEKYCESECLDVSGAVVISGYARLADVPLLAKMRHVFALRIYVDTLSNLEGLESIESVVSLGLRGSARRGGEQPAAVFSSLRGLRTSSLTSLSFMDTFAVFSGSELREVEMIDLENVAGPEVDVSEINPTTLSLSRSPEVARLRLGAGPMTEVTIESARDFRRLSREGSWSQWEQGRGIRR</sequence>
<evidence type="ECO:0000313" key="3">
    <source>
        <dbReference type="Proteomes" id="UP000249061"/>
    </source>
</evidence>
<evidence type="ECO:0000313" key="2">
    <source>
        <dbReference type="EMBL" id="PZR04366.1"/>
    </source>
</evidence>
<gene>
    <name evidence="2" type="ORF">DI536_34455</name>
</gene>
<accession>A0A2W5SXN1</accession>
<reference evidence="2 3" key="1">
    <citation type="submission" date="2017-08" db="EMBL/GenBank/DDBJ databases">
        <title>Infants hospitalized years apart are colonized by the same room-sourced microbial strains.</title>
        <authorList>
            <person name="Brooks B."/>
            <person name="Olm M.R."/>
            <person name="Firek B.A."/>
            <person name="Baker R."/>
            <person name="Thomas B.C."/>
            <person name="Morowitz M.J."/>
            <person name="Banfield J.F."/>
        </authorList>
    </citation>
    <scope>NUCLEOTIDE SEQUENCE [LARGE SCALE GENOMIC DNA]</scope>
    <source>
        <strain evidence="2">S2_003_000_R2_14</strain>
    </source>
</reference>
<protein>
    <recommendedName>
        <fullName evidence="4">Lipoprotein</fullName>
    </recommendedName>
</protein>
<feature type="non-terminal residue" evidence="2">
    <location>
        <position position="243"/>
    </location>
</feature>
<dbReference type="Proteomes" id="UP000249061">
    <property type="component" value="Unassembled WGS sequence"/>
</dbReference>